<dbReference type="Gene3D" id="1.10.287.950">
    <property type="entry name" value="Methyl-accepting chemotaxis protein"/>
    <property type="match status" value="1"/>
</dbReference>
<reference evidence="12 13" key="1">
    <citation type="submission" date="2019-03" db="EMBL/GenBank/DDBJ databases">
        <title>Genomic Encyclopedia of Type Strains, Phase IV (KMG-IV): sequencing the most valuable type-strain genomes for metagenomic binning, comparative biology and taxonomic classification.</title>
        <authorList>
            <person name="Goeker M."/>
        </authorList>
    </citation>
    <scope>NUCLEOTIDE SEQUENCE [LARGE SCALE GENOMIC DNA]</scope>
    <source>
        <strain evidence="12 13">DSM 100013</strain>
    </source>
</reference>
<dbReference type="Pfam" id="PF00015">
    <property type="entry name" value="MCPsignal"/>
    <property type="match status" value="1"/>
</dbReference>
<dbReference type="InterPro" id="IPR029151">
    <property type="entry name" value="Sensor-like_sf"/>
</dbReference>
<evidence type="ECO:0000256" key="8">
    <source>
        <dbReference type="ARBA" id="ARBA00029447"/>
    </source>
</evidence>
<dbReference type="GO" id="GO:0007165">
    <property type="term" value="P:signal transduction"/>
    <property type="evidence" value="ECO:0007669"/>
    <property type="project" value="UniProtKB-KW"/>
</dbReference>
<feature type="coiled-coil region" evidence="10">
    <location>
        <begin position="4"/>
        <end position="38"/>
    </location>
</feature>
<dbReference type="SUPFAM" id="SSF58104">
    <property type="entry name" value="Methyl-accepting chemotaxis protein (MCP) signaling domain"/>
    <property type="match status" value="1"/>
</dbReference>
<evidence type="ECO:0000259" key="11">
    <source>
        <dbReference type="PROSITE" id="PS50111"/>
    </source>
</evidence>
<protein>
    <submittedName>
        <fullName evidence="12">Methyl-accepting chemotaxis sensory transducer with Cache sensor</fullName>
    </submittedName>
</protein>
<dbReference type="Gene3D" id="3.30.450.20">
    <property type="entry name" value="PAS domain"/>
    <property type="match status" value="1"/>
</dbReference>
<dbReference type="GO" id="GO:0005886">
    <property type="term" value="C:plasma membrane"/>
    <property type="evidence" value="ECO:0007669"/>
    <property type="project" value="UniProtKB-SubCell"/>
</dbReference>
<keyword evidence="7 9" id="KW-0807">Transducer</keyword>
<keyword evidence="4" id="KW-0812">Transmembrane</keyword>
<dbReference type="PANTHER" id="PTHR32089">
    <property type="entry name" value="METHYL-ACCEPTING CHEMOTAXIS PROTEIN MCPB"/>
    <property type="match status" value="1"/>
</dbReference>
<dbReference type="SUPFAM" id="SSF103190">
    <property type="entry name" value="Sensory domain-like"/>
    <property type="match status" value="1"/>
</dbReference>
<dbReference type="EMBL" id="SLYC01000006">
    <property type="protein sequence ID" value="TCQ04679.1"/>
    <property type="molecule type" value="Genomic_DNA"/>
</dbReference>
<evidence type="ECO:0000256" key="5">
    <source>
        <dbReference type="ARBA" id="ARBA00022989"/>
    </source>
</evidence>
<dbReference type="PANTHER" id="PTHR32089:SF112">
    <property type="entry name" value="LYSOZYME-LIKE PROTEIN-RELATED"/>
    <property type="match status" value="1"/>
</dbReference>
<dbReference type="GO" id="GO:0004888">
    <property type="term" value="F:transmembrane signaling receptor activity"/>
    <property type="evidence" value="ECO:0007669"/>
    <property type="project" value="InterPro"/>
</dbReference>
<sequence length="335" mass="37813">MKNVEKNEINASILIRELKQANNEMKSVIESIEQIASQTKLLALNSAIEAARAGEMGRGFSVVADEIKKLAERSTVSNNQNKSLVENIQNKANEVIAVRTIDLCFDTIDKIERNLFERNCDVQAWSTFEPFKAAIENKTKESIDKASSLLTEIWRIYEVYHDIILSDAEGTIIAVAKNKNLVNKDVSTKSWFKKVLQENNVNVTDMYYSDNVNDYTISYSTSIKNDAGRTIGVLSTRFNWNYIYDIIDKAKISSNADIYLINSNGIVIASNNKSLILKEDLKFLETAKRAMNGEPLGYKIESNKLGVQSLYGFAHTQGYNSYKGKGWSIIIREPF</sequence>
<evidence type="ECO:0000313" key="12">
    <source>
        <dbReference type="EMBL" id="TCQ04679.1"/>
    </source>
</evidence>
<evidence type="ECO:0000256" key="6">
    <source>
        <dbReference type="ARBA" id="ARBA00023136"/>
    </source>
</evidence>
<keyword evidence="3" id="KW-0145">Chemotaxis</keyword>
<keyword evidence="5" id="KW-1133">Transmembrane helix</keyword>
<dbReference type="Proteomes" id="UP000295504">
    <property type="component" value="Unassembled WGS sequence"/>
</dbReference>
<evidence type="ECO:0000256" key="9">
    <source>
        <dbReference type="PROSITE-ProRule" id="PRU00284"/>
    </source>
</evidence>
<feature type="domain" description="Methyl-accepting transducer" evidence="11">
    <location>
        <begin position="1"/>
        <end position="96"/>
    </location>
</feature>
<accession>A0A4R2U3M0</accession>
<dbReference type="PROSITE" id="PS50111">
    <property type="entry name" value="CHEMOTAXIS_TRANSDUC_2"/>
    <property type="match status" value="1"/>
</dbReference>
<evidence type="ECO:0000313" key="13">
    <source>
        <dbReference type="Proteomes" id="UP000295504"/>
    </source>
</evidence>
<evidence type="ECO:0000256" key="1">
    <source>
        <dbReference type="ARBA" id="ARBA00004651"/>
    </source>
</evidence>
<name>A0A4R2U3M0_9FIRM</name>
<dbReference type="OrthoDB" id="9814866at2"/>
<gene>
    <name evidence="12" type="ORF">EDD79_100683</name>
</gene>
<comment type="similarity">
    <text evidence="8">Belongs to the methyl-accepting chemotaxis (MCP) protein family.</text>
</comment>
<dbReference type="InterPro" id="IPR004089">
    <property type="entry name" value="MCPsignal_dom"/>
</dbReference>
<dbReference type="CDD" id="cd18774">
    <property type="entry name" value="PDC2_HK_sensor"/>
    <property type="match status" value="1"/>
</dbReference>
<dbReference type="AlphaFoldDB" id="A0A4R2U3M0"/>
<dbReference type="PRINTS" id="PR00260">
    <property type="entry name" value="CHEMTRNSDUCR"/>
</dbReference>
<dbReference type="CDD" id="cd18773">
    <property type="entry name" value="PDC1_HK_sensor"/>
    <property type="match status" value="1"/>
</dbReference>
<keyword evidence="2" id="KW-1003">Cell membrane</keyword>
<evidence type="ECO:0000256" key="10">
    <source>
        <dbReference type="SAM" id="Coils"/>
    </source>
</evidence>
<proteinExistence type="inferred from homology"/>
<dbReference type="RefSeq" id="WP_132847812.1">
    <property type="nucleotide sequence ID" value="NZ_CP058648.1"/>
</dbReference>
<comment type="subcellular location">
    <subcellularLocation>
        <location evidence="1">Cell membrane</location>
        <topology evidence="1">Multi-pass membrane protein</topology>
    </subcellularLocation>
</comment>
<dbReference type="InterPro" id="IPR004090">
    <property type="entry name" value="Chemotax_Me-accpt_rcpt"/>
</dbReference>
<evidence type="ECO:0000256" key="3">
    <source>
        <dbReference type="ARBA" id="ARBA00022500"/>
    </source>
</evidence>
<keyword evidence="13" id="KW-1185">Reference proteome</keyword>
<evidence type="ECO:0000256" key="7">
    <source>
        <dbReference type="ARBA" id="ARBA00023224"/>
    </source>
</evidence>
<evidence type="ECO:0000256" key="4">
    <source>
        <dbReference type="ARBA" id="ARBA00022692"/>
    </source>
</evidence>
<comment type="caution">
    <text evidence="12">The sequence shown here is derived from an EMBL/GenBank/DDBJ whole genome shotgun (WGS) entry which is preliminary data.</text>
</comment>
<organism evidence="12 13">
    <name type="scientific">Serpentinicella alkaliphila</name>
    <dbReference type="NCBI Taxonomy" id="1734049"/>
    <lineage>
        <taxon>Bacteria</taxon>
        <taxon>Bacillati</taxon>
        <taxon>Bacillota</taxon>
        <taxon>Clostridia</taxon>
        <taxon>Peptostreptococcales</taxon>
        <taxon>Natronincolaceae</taxon>
        <taxon>Serpentinicella</taxon>
    </lineage>
</organism>
<keyword evidence="10" id="KW-0175">Coiled coil</keyword>
<keyword evidence="6" id="KW-0472">Membrane</keyword>
<dbReference type="GO" id="GO:0006935">
    <property type="term" value="P:chemotaxis"/>
    <property type="evidence" value="ECO:0007669"/>
    <property type="project" value="UniProtKB-KW"/>
</dbReference>
<dbReference type="InterPro" id="IPR033479">
    <property type="entry name" value="dCache_1"/>
</dbReference>
<evidence type="ECO:0000256" key="2">
    <source>
        <dbReference type="ARBA" id="ARBA00022475"/>
    </source>
</evidence>
<dbReference type="Pfam" id="PF02743">
    <property type="entry name" value="dCache_1"/>
    <property type="match status" value="1"/>
</dbReference>